<reference evidence="1 2" key="1">
    <citation type="submission" date="2019-05" db="EMBL/GenBank/DDBJ databases">
        <title>Verrucobacter flavum gen. nov., sp. nov. a new member of the family Verrucomicrobiaceae.</title>
        <authorList>
            <person name="Szuroczki S."/>
            <person name="Abbaszade G."/>
            <person name="Szabo A."/>
            <person name="Felfoldi T."/>
            <person name="Schumann P."/>
            <person name="Boka K."/>
            <person name="Keki Z."/>
            <person name="Toumi M."/>
            <person name="Toth E."/>
        </authorList>
    </citation>
    <scope>NUCLEOTIDE SEQUENCE [LARGE SCALE GENOMIC DNA]</scope>
    <source>
        <strain evidence="1 2">MG-N-17</strain>
    </source>
</reference>
<dbReference type="EMBL" id="VAUV01000007">
    <property type="protein sequence ID" value="TLD70793.1"/>
    <property type="molecule type" value="Genomic_DNA"/>
</dbReference>
<gene>
    <name evidence="1" type="ORF">FEM03_10820</name>
</gene>
<organism evidence="1 2">
    <name type="scientific">Phragmitibacter flavus</name>
    <dbReference type="NCBI Taxonomy" id="2576071"/>
    <lineage>
        <taxon>Bacteria</taxon>
        <taxon>Pseudomonadati</taxon>
        <taxon>Verrucomicrobiota</taxon>
        <taxon>Verrucomicrobiia</taxon>
        <taxon>Verrucomicrobiales</taxon>
        <taxon>Verrucomicrobiaceae</taxon>
        <taxon>Phragmitibacter</taxon>
    </lineage>
</organism>
<sequence length="138" mass="15431">MQRSKQTFIPKMTSFSPKSTKYLQVGHFWMIPIDDRRCACGVVLALVKNGDGKLDSRSFLAGLVDWTGRTVPDEDSIQGRRIVVERFTHIKTIQMSGGEVIGKVEPWWDRSSEISKDDSIPSAGYNVLTILAKKLAST</sequence>
<dbReference type="AlphaFoldDB" id="A0A5R8KER2"/>
<evidence type="ECO:0000313" key="1">
    <source>
        <dbReference type="EMBL" id="TLD70793.1"/>
    </source>
</evidence>
<dbReference type="Proteomes" id="UP000306196">
    <property type="component" value="Unassembled WGS sequence"/>
</dbReference>
<evidence type="ECO:0000313" key="2">
    <source>
        <dbReference type="Proteomes" id="UP000306196"/>
    </source>
</evidence>
<accession>A0A5R8KER2</accession>
<name>A0A5R8KER2_9BACT</name>
<proteinExistence type="predicted"/>
<comment type="caution">
    <text evidence="1">The sequence shown here is derived from an EMBL/GenBank/DDBJ whole genome shotgun (WGS) entry which is preliminary data.</text>
</comment>
<keyword evidence="2" id="KW-1185">Reference proteome</keyword>
<protein>
    <submittedName>
        <fullName evidence="1">Uncharacterized protein</fullName>
    </submittedName>
</protein>